<dbReference type="Proteomes" id="UP000241473">
    <property type="component" value="Unassembled WGS sequence"/>
</dbReference>
<feature type="non-terminal residue" evidence="3">
    <location>
        <position position="1"/>
    </location>
</feature>
<feature type="domain" description="CRISPR type III-associated protein" evidence="2">
    <location>
        <begin position="29"/>
        <end position="134"/>
    </location>
</feature>
<accession>A0A2R6AEV6</accession>
<keyword evidence="1" id="KW-0051">Antiviral defense</keyword>
<dbReference type="Pfam" id="PF03787">
    <property type="entry name" value="RAMPs"/>
    <property type="match status" value="1"/>
</dbReference>
<protein>
    <recommendedName>
        <fullName evidence="2">CRISPR type III-associated protein domain-containing protein</fullName>
    </recommendedName>
</protein>
<dbReference type="InterPro" id="IPR005537">
    <property type="entry name" value="RAMP_III_fam"/>
</dbReference>
<comment type="caution">
    <text evidence="3">The sequence shown here is derived from an EMBL/GenBank/DDBJ whole genome shotgun (WGS) entry which is preliminary data.</text>
</comment>
<reference evidence="3 4" key="1">
    <citation type="submission" date="2017-04" db="EMBL/GenBank/DDBJ databases">
        <title>Novel microbial lineages endemic to geothermal iron-oxide mats fill important gaps in the evolutionary history of Archaea.</title>
        <authorList>
            <person name="Jay Z.J."/>
            <person name="Beam J.P."/>
            <person name="Dlakic M."/>
            <person name="Rusch D.B."/>
            <person name="Kozubal M.A."/>
            <person name="Inskeep W.P."/>
        </authorList>
    </citation>
    <scope>NUCLEOTIDE SEQUENCE [LARGE SCALE GENOMIC DNA]</scope>
    <source>
        <strain evidence="3">OSP_C</strain>
    </source>
</reference>
<proteinExistence type="predicted"/>
<evidence type="ECO:0000259" key="2">
    <source>
        <dbReference type="Pfam" id="PF03787"/>
    </source>
</evidence>
<dbReference type="AlphaFoldDB" id="A0A2R6AEV6"/>
<organism evidence="3 4">
    <name type="scientific">Candidatus Marsarchaeota G1 archaeon OSP_C</name>
    <dbReference type="NCBI Taxonomy" id="1978154"/>
    <lineage>
        <taxon>Archaea</taxon>
        <taxon>Candidatus Marsarchaeota</taxon>
        <taxon>Candidatus Marsarchaeota group 1</taxon>
    </lineage>
</organism>
<gene>
    <name evidence="3" type="ORF">B9Q00_11395</name>
</gene>
<evidence type="ECO:0000256" key="1">
    <source>
        <dbReference type="ARBA" id="ARBA00023118"/>
    </source>
</evidence>
<sequence>KRTEIFDIIPEDVLKKDMLDIKVTKELEPLLTPFCPICRMMGGPGLKGKLKILNAEVKGQTSFSTHVSINRASKTYKEGYLYSREKIEIEYLYTEIVIENLLESEKGLVKSVLSHLMKVGMEVGGAKSIGCGALILDSQKSKSFHVNYDTLSQEQLLKAIVNPRVINPISIEQLINEL</sequence>
<dbReference type="GO" id="GO:0051607">
    <property type="term" value="P:defense response to virus"/>
    <property type="evidence" value="ECO:0007669"/>
    <property type="project" value="UniProtKB-KW"/>
</dbReference>
<evidence type="ECO:0000313" key="3">
    <source>
        <dbReference type="EMBL" id="PSN84853.1"/>
    </source>
</evidence>
<evidence type="ECO:0000313" key="4">
    <source>
        <dbReference type="Proteomes" id="UP000241473"/>
    </source>
</evidence>
<name>A0A2R6AEV6_9ARCH</name>
<dbReference type="EMBL" id="NEXB01000169">
    <property type="protein sequence ID" value="PSN84853.1"/>
    <property type="molecule type" value="Genomic_DNA"/>
</dbReference>